<dbReference type="RefSeq" id="WP_067656054.1">
    <property type="nucleotide sequence ID" value="NZ_FQXG01000003.1"/>
</dbReference>
<dbReference type="AlphaFoldDB" id="A0A1M5TRW1"/>
<gene>
    <name evidence="1" type="ORF">SAMN02745129_2251</name>
</gene>
<dbReference type="EMBL" id="FQXG01000003">
    <property type="protein sequence ID" value="SHH53400.1"/>
    <property type="molecule type" value="Genomic_DNA"/>
</dbReference>
<name>A0A1M5TRW1_9GAMM</name>
<accession>A0A1M5TRW1</accession>
<evidence type="ECO:0000313" key="2">
    <source>
        <dbReference type="Proteomes" id="UP000184268"/>
    </source>
</evidence>
<organism evidence="1 2">
    <name type="scientific">Ferrimonas marina</name>
    <dbReference type="NCBI Taxonomy" id="299255"/>
    <lineage>
        <taxon>Bacteria</taxon>
        <taxon>Pseudomonadati</taxon>
        <taxon>Pseudomonadota</taxon>
        <taxon>Gammaproteobacteria</taxon>
        <taxon>Alteromonadales</taxon>
        <taxon>Ferrimonadaceae</taxon>
        <taxon>Ferrimonas</taxon>
    </lineage>
</organism>
<keyword evidence="2" id="KW-1185">Reference proteome</keyword>
<reference evidence="2" key="1">
    <citation type="submission" date="2016-11" db="EMBL/GenBank/DDBJ databases">
        <authorList>
            <person name="Varghese N."/>
            <person name="Submissions S."/>
        </authorList>
    </citation>
    <scope>NUCLEOTIDE SEQUENCE [LARGE SCALE GENOMIC DNA]</scope>
    <source>
        <strain evidence="2">DSM 16917</strain>
    </source>
</reference>
<dbReference type="Proteomes" id="UP000184268">
    <property type="component" value="Unassembled WGS sequence"/>
</dbReference>
<sequence>MSAKPTIAPCFVPGCESDRVDLQVNNEGGTWVACQSCGCMGPMVYEDEAFEGITGAERAAGEWAQYRARALAVMQDPQLMHGLLQVGVAANASSVSVLDLLMGWAESEQGKDHIVRLLG</sequence>
<evidence type="ECO:0000313" key="1">
    <source>
        <dbReference type="EMBL" id="SHH53400.1"/>
    </source>
</evidence>
<proteinExistence type="predicted"/>
<protein>
    <submittedName>
        <fullName evidence="1">Uncharacterized protein</fullName>
    </submittedName>
</protein>
<dbReference type="STRING" id="299255.SAMN02745129_2251"/>